<sequence length="200" mass="22123">MAYINPEDVVAPKSSWKLKKVIHNTKQGGWSAAEGSWDEREVLALRWNGSDSETGVGNPQSRGHATWFVVPDELESGLRKVIEQLADSQIADCVISKPDDYDVGAWRAEITLTTIAKEHFKNWQLTFILPSLAYRICYSDKGYAKAVEGELRGAFVDGKWEGDVYSNGIPECDNPTSIDAVKDAFVQNINRAAQLAGFKG</sequence>
<evidence type="ECO:0000313" key="2">
    <source>
        <dbReference type="Proteomes" id="UP000285378"/>
    </source>
</evidence>
<dbReference type="EMBL" id="MOBX01000016">
    <property type="protein sequence ID" value="RON77289.1"/>
    <property type="molecule type" value="Genomic_DNA"/>
</dbReference>
<accession>A0A423M5M8</accession>
<proteinExistence type="predicted"/>
<evidence type="ECO:0000313" key="1">
    <source>
        <dbReference type="EMBL" id="RON77289.1"/>
    </source>
</evidence>
<protein>
    <submittedName>
        <fullName evidence="1">Uncharacterized protein</fullName>
    </submittedName>
</protein>
<gene>
    <name evidence="1" type="ORF">BK670_26995</name>
</gene>
<dbReference type="RefSeq" id="WP_123454726.1">
    <property type="nucleotide sequence ID" value="NZ_MOBX01000016.1"/>
</dbReference>
<comment type="caution">
    <text evidence="1">The sequence shown here is derived from an EMBL/GenBank/DDBJ whole genome shotgun (WGS) entry which is preliminary data.</text>
</comment>
<organism evidence="1 2">
    <name type="scientific">Pseudomonas fluorescens</name>
    <dbReference type="NCBI Taxonomy" id="294"/>
    <lineage>
        <taxon>Bacteria</taxon>
        <taxon>Pseudomonadati</taxon>
        <taxon>Pseudomonadota</taxon>
        <taxon>Gammaproteobacteria</taxon>
        <taxon>Pseudomonadales</taxon>
        <taxon>Pseudomonadaceae</taxon>
        <taxon>Pseudomonas</taxon>
    </lineage>
</organism>
<dbReference type="Proteomes" id="UP000285378">
    <property type="component" value="Unassembled WGS sequence"/>
</dbReference>
<name>A0A423M5M8_PSEFL</name>
<dbReference type="AlphaFoldDB" id="A0A423M5M8"/>
<dbReference type="OrthoDB" id="6702261at2"/>
<reference evidence="1 2" key="1">
    <citation type="submission" date="2016-10" db="EMBL/GenBank/DDBJ databases">
        <title>Comparative genome analysis of multiple Pseudomonas spp. focuses on biocontrol and plant growth promoting traits.</title>
        <authorList>
            <person name="Tao X.-Y."/>
            <person name="Taylor C.G."/>
        </authorList>
    </citation>
    <scope>NUCLEOTIDE SEQUENCE [LARGE SCALE GENOMIC DNA]</scope>
    <source>
        <strain evidence="1 2">28B5</strain>
    </source>
</reference>